<evidence type="ECO:0000313" key="1">
    <source>
        <dbReference type="EMBL" id="EMA56392.1"/>
    </source>
</evidence>
<proteinExistence type="predicted"/>
<sequence length="97" mass="10637">MTFALRVYAVIVEERFDAVGELGCLLSIDMNDQSRAFPVAVVDDDREFAEAVGVAIGLEFVGDRIGEIGESSVRGGGGNSRFTRILVLARYYNCRLM</sequence>
<gene>
    <name evidence="1" type="ORF">C451_02642</name>
</gene>
<protein>
    <submittedName>
        <fullName evidence="1">Uncharacterized protein</fullName>
    </submittedName>
</protein>
<reference evidence="1 2" key="1">
    <citation type="journal article" date="2014" name="PLoS Genet.">
        <title>Phylogenetically driven sequencing of extremely halophilic archaea reveals strategies for static and dynamic osmo-response.</title>
        <authorList>
            <person name="Becker E.A."/>
            <person name="Seitzer P.M."/>
            <person name="Tritt A."/>
            <person name="Larsen D."/>
            <person name="Krusor M."/>
            <person name="Yao A.I."/>
            <person name="Wu D."/>
            <person name="Madern D."/>
            <person name="Eisen J.A."/>
            <person name="Darling A.E."/>
            <person name="Facciotti M.T."/>
        </authorList>
    </citation>
    <scope>NUCLEOTIDE SEQUENCE [LARGE SCALE GENOMIC DNA]</scope>
    <source>
        <strain evidence="1 2">JCM 13552</strain>
    </source>
</reference>
<comment type="caution">
    <text evidence="1">The sequence shown here is derived from an EMBL/GenBank/DDBJ whole genome shotgun (WGS) entry which is preliminary data.</text>
</comment>
<dbReference type="PATRIC" id="fig|1227457.3.peg.467"/>
<dbReference type="EMBL" id="AOMF01000052">
    <property type="protein sequence ID" value="EMA56392.1"/>
    <property type="molecule type" value="Genomic_DNA"/>
</dbReference>
<evidence type="ECO:0000313" key="2">
    <source>
        <dbReference type="Proteomes" id="UP000011680"/>
    </source>
</evidence>
<dbReference type="AlphaFoldDB" id="M0NEH8"/>
<accession>M0NEH8</accession>
<organism evidence="1 2">
    <name type="scientific">Halococcus thailandensis JCM 13552</name>
    <dbReference type="NCBI Taxonomy" id="1227457"/>
    <lineage>
        <taxon>Archaea</taxon>
        <taxon>Methanobacteriati</taxon>
        <taxon>Methanobacteriota</taxon>
        <taxon>Stenosarchaea group</taxon>
        <taxon>Halobacteria</taxon>
        <taxon>Halobacteriales</taxon>
        <taxon>Halococcaceae</taxon>
        <taxon>Halococcus</taxon>
    </lineage>
</organism>
<dbReference type="OrthoDB" id="350146at2157"/>
<keyword evidence="2" id="KW-1185">Reference proteome</keyword>
<dbReference type="RefSeq" id="WP_007737329.1">
    <property type="nucleotide sequence ID" value="NZ_AOMF01000052.1"/>
</dbReference>
<name>M0NEH8_9EURY</name>
<dbReference type="Proteomes" id="UP000011680">
    <property type="component" value="Unassembled WGS sequence"/>
</dbReference>